<organism evidence="1 2">
    <name type="scientific">Burkholderia theae</name>
    <dbReference type="NCBI Taxonomy" id="3143496"/>
    <lineage>
        <taxon>Bacteria</taxon>
        <taxon>Pseudomonadati</taxon>
        <taxon>Pseudomonadota</taxon>
        <taxon>Betaproteobacteria</taxon>
        <taxon>Burkholderiales</taxon>
        <taxon>Burkholderiaceae</taxon>
        <taxon>Burkholderia</taxon>
    </lineage>
</organism>
<evidence type="ECO:0000313" key="2">
    <source>
        <dbReference type="Proteomes" id="UP001466933"/>
    </source>
</evidence>
<keyword evidence="2" id="KW-1185">Reference proteome</keyword>
<dbReference type="InterPro" id="IPR046708">
    <property type="entry name" value="DUF6781"/>
</dbReference>
<dbReference type="RefSeq" id="WP_343495273.1">
    <property type="nucleotide sequence ID" value="NZ_JBCPYA010000024.1"/>
</dbReference>
<sequence length="226" mass="23825">MDILKTDHDALIRQFAEASAAQGEALQEAVRDAMLRALQGRELTLKSTIDTLQAVVAAASAGVAQNPSGAIGRVQLLAEAVEGMDAAMVRIIDVHRRTLQHLFEQGADLRTPQIRDAVEQVEGLESAFFAAMDRAAEASAPPMRGPWVDAIRAFRQTGTSSGPSAKTAVEQLMSQTKQAAADGRALGQHATQAILDHYATLASGVLMGMCEAMSSAAYLAPSPDGE</sequence>
<gene>
    <name evidence="1" type="ORF">VOI36_36260</name>
</gene>
<reference evidence="1 2" key="1">
    <citation type="submission" date="2024-05" db="EMBL/GenBank/DDBJ databases">
        <title>Burkholderia sp. Nov. a novel bacteria isolated from rhizosphere soil of Camellia sinensis.</title>
        <authorList>
            <person name="Dong Y."/>
        </authorList>
    </citation>
    <scope>NUCLEOTIDE SEQUENCE [LARGE SCALE GENOMIC DNA]</scope>
    <source>
        <strain evidence="1 2">GS2Y</strain>
    </source>
</reference>
<accession>A0ABU9WTI4</accession>
<protein>
    <submittedName>
        <fullName evidence="1">DUF6781 family protein</fullName>
    </submittedName>
</protein>
<dbReference type="Pfam" id="PF20572">
    <property type="entry name" value="DUF6781"/>
    <property type="match status" value="1"/>
</dbReference>
<dbReference type="Proteomes" id="UP001466933">
    <property type="component" value="Unassembled WGS sequence"/>
</dbReference>
<evidence type="ECO:0000313" key="1">
    <source>
        <dbReference type="EMBL" id="MEN2475361.1"/>
    </source>
</evidence>
<comment type="caution">
    <text evidence="1">The sequence shown here is derived from an EMBL/GenBank/DDBJ whole genome shotgun (WGS) entry which is preliminary data.</text>
</comment>
<name>A0ABU9WTI4_9BURK</name>
<dbReference type="EMBL" id="JBCPYA010000024">
    <property type="protein sequence ID" value="MEN2475361.1"/>
    <property type="molecule type" value="Genomic_DNA"/>
</dbReference>
<proteinExistence type="predicted"/>